<comment type="caution">
    <text evidence="3">The sequence shown here is derived from an EMBL/GenBank/DDBJ whole genome shotgun (WGS) entry which is preliminary data.</text>
</comment>
<evidence type="ECO:0000256" key="2">
    <source>
        <dbReference type="SAM" id="Phobius"/>
    </source>
</evidence>
<feature type="transmembrane region" description="Helical" evidence="2">
    <location>
        <begin position="283"/>
        <end position="302"/>
    </location>
</feature>
<evidence type="ECO:0000313" key="3">
    <source>
        <dbReference type="EMBL" id="ORZ34960.1"/>
    </source>
</evidence>
<dbReference type="Proteomes" id="UP000193411">
    <property type="component" value="Unassembled WGS sequence"/>
</dbReference>
<feature type="transmembrane region" description="Helical" evidence="2">
    <location>
        <begin position="123"/>
        <end position="146"/>
    </location>
</feature>
<sequence>MSTSDANANNRPPDALLPSQVPTTHAPLPAAALATMDLPRLPRQGTIHACSLHILVRLGCWRPSRQRRFRTRTTLPTLLAIIPTTRIPHRAASLKTFFKSERIGPVSATRFHRAHALCHDDHWVFGLWSYAPIGLLITAAIVFYAVQLSSLHMSRTFLRTSLRILIFIWTSTPRPISGKSRTVGRHEPTSLVTLVVAPAYFASRWLDTIVRWSVDHMYEYNRRNAKRRETASPSTYPGVLSQLAADAELPKQEPPGGISRERRLAMFVASAGQETKMDIRDALATKLAIVISCILVVGLIFRRKSAPLVPYLILGAIVLVLIVFRCRATVTCGWLKTDRISSGVGFTAVMYLDLNSSLVVLGVVFMVFYLVQDLALLLVNHVSSKVAVVLISVSLVAKVVLACVIAKIAGGYTGSASLC</sequence>
<keyword evidence="2" id="KW-0812">Transmembrane</keyword>
<evidence type="ECO:0000313" key="4">
    <source>
        <dbReference type="Proteomes" id="UP000193411"/>
    </source>
</evidence>
<keyword evidence="2" id="KW-1133">Transmembrane helix</keyword>
<name>A0A1Y2HK43_9FUNG</name>
<dbReference type="EMBL" id="MCFL01000025">
    <property type="protein sequence ID" value="ORZ34960.1"/>
    <property type="molecule type" value="Genomic_DNA"/>
</dbReference>
<accession>A0A1Y2HK43</accession>
<keyword evidence="4" id="KW-1185">Reference proteome</keyword>
<keyword evidence="2" id="KW-0472">Membrane</keyword>
<feature type="transmembrane region" description="Helical" evidence="2">
    <location>
        <begin position="308"/>
        <end position="328"/>
    </location>
</feature>
<evidence type="ECO:0000256" key="1">
    <source>
        <dbReference type="SAM" id="MobiDB-lite"/>
    </source>
</evidence>
<gene>
    <name evidence="3" type="ORF">BCR44DRAFT_1500139</name>
</gene>
<feature type="transmembrane region" description="Helical" evidence="2">
    <location>
        <begin position="386"/>
        <end position="406"/>
    </location>
</feature>
<feature type="region of interest" description="Disordered" evidence="1">
    <location>
        <begin position="1"/>
        <end position="22"/>
    </location>
</feature>
<feature type="transmembrane region" description="Helical" evidence="2">
    <location>
        <begin position="349"/>
        <end position="371"/>
    </location>
</feature>
<protein>
    <submittedName>
        <fullName evidence="3">Uncharacterized protein</fullName>
    </submittedName>
</protein>
<organism evidence="3 4">
    <name type="scientific">Catenaria anguillulae PL171</name>
    <dbReference type="NCBI Taxonomy" id="765915"/>
    <lineage>
        <taxon>Eukaryota</taxon>
        <taxon>Fungi</taxon>
        <taxon>Fungi incertae sedis</taxon>
        <taxon>Blastocladiomycota</taxon>
        <taxon>Blastocladiomycetes</taxon>
        <taxon>Blastocladiales</taxon>
        <taxon>Catenariaceae</taxon>
        <taxon>Catenaria</taxon>
    </lineage>
</organism>
<feature type="compositionally biased region" description="Polar residues" evidence="1">
    <location>
        <begin position="1"/>
        <end position="10"/>
    </location>
</feature>
<proteinExistence type="predicted"/>
<reference evidence="3 4" key="1">
    <citation type="submission" date="2016-07" db="EMBL/GenBank/DDBJ databases">
        <title>Pervasive Adenine N6-methylation of Active Genes in Fungi.</title>
        <authorList>
            <consortium name="DOE Joint Genome Institute"/>
            <person name="Mondo S.J."/>
            <person name="Dannebaum R.O."/>
            <person name="Kuo R.C."/>
            <person name="Labutti K."/>
            <person name="Haridas S."/>
            <person name="Kuo A."/>
            <person name="Salamov A."/>
            <person name="Ahrendt S.R."/>
            <person name="Lipzen A."/>
            <person name="Sullivan W."/>
            <person name="Andreopoulos W.B."/>
            <person name="Clum A."/>
            <person name="Lindquist E."/>
            <person name="Daum C."/>
            <person name="Ramamoorthy G.K."/>
            <person name="Gryganskyi A."/>
            <person name="Culley D."/>
            <person name="Magnuson J.K."/>
            <person name="James T.Y."/>
            <person name="O'Malley M.A."/>
            <person name="Stajich J.E."/>
            <person name="Spatafora J.W."/>
            <person name="Visel A."/>
            <person name="Grigoriev I.V."/>
        </authorList>
    </citation>
    <scope>NUCLEOTIDE SEQUENCE [LARGE SCALE GENOMIC DNA]</scope>
    <source>
        <strain evidence="3 4">PL171</strain>
    </source>
</reference>
<dbReference type="AlphaFoldDB" id="A0A1Y2HK43"/>